<dbReference type="PANTHER" id="PTHR32023">
    <property type="entry name" value="PILR ALPHA-ASSOCIATED NEURAL PROTEIN"/>
    <property type="match status" value="1"/>
</dbReference>
<feature type="compositionally biased region" description="Polar residues" evidence="1">
    <location>
        <begin position="201"/>
        <end position="210"/>
    </location>
</feature>
<protein>
    <recommendedName>
        <fullName evidence="5">PILR alpha-associated neural protein-like</fullName>
    </recommendedName>
</protein>
<evidence type="ECO:0000313" key="4">
    <source>
        <dbReference type="Proteomes" id="UP001044222"/>
    </source>
</evidence>
<feature type="region of interest" description="Disordered" evidence="1">
    <location>
        <begin position="97"/>
        <end position="140"/>
    </location>
</feature>
<name>A0A9D3RTK9_ANGAN</name>
<feature type="compositionally biased region" description="Basic and acidic residues" evidence="1">
    <location>
        <begin position="211"/>
        <end position="220"/>
    </location>
</feature>
<dbReference type="InterPro" id="IPR039628">
    <property type="entry name" value="PIANP"/>
</dbReference>
<evidence type="ECO:0008006" key="5">
    <source>
        <dbReference type="Google" id="ProtNLM"/>
    </source>
</evidence>
<feature type="region of interest" description="Disordered" evidence="1">
    <location>
        <begin position="199"/>
        <end position="220"/>
    </location>
</feature>
<sequence length="220" mass="24151">MGRCPLSPVTRMAALCCLLVAVAIRPVSCDEGQKSAEKQGDEREQVKVTQRGSLSSQLSVTTQATPTPLWVVVWGPTEMNEDETSLFVSGQQMDHYQKATKPWKQHQSAPTSGPQESLLGERERDNHEAGEGQFNKEEPEEVDPQFYVTVTISSVLIVSAIIITAKLCYDHRSSWHPPPLSPAMAPSLSLSLPCSLAPEGSRQTLQSTPSVRDRMPEVII</sequence>
<feature type="compositionally biased region" description="Polar residues" evidence="1">
    <location>
        <begin position="47"/>
        <end position="60"/>
    </location>
</feature>
<evidence type="ECO:0000313" key="3">
    <source>
        <dbReference type="EMBL" id="KAG5842475.1"/>
    </source>
</evidence>
<keyword evidence="4" id="KW-1185">Reference proteome</keyword>
<reference evidence="3" key="1">
    <citation type="submission" date="2021-01" db="EMBL/GenBank/DDBJ databases">
        <title>A chromosome-scale assembly of European eel, Anguilla anguilla.</title>
        <authorList>
            <person name="Henkel C."/>
            <person name="Jong-Raadsen S.A."/>
            <person name="Dufour S."/>
            <person name="Weltzien F.-A."/>
            <person name="Palstra A.P."/>
            <person name="Pelster B."/>
            <person name="Spaink H.P."/>
            <person name="Van Den Thillart G.E."/>
            <person name="Jansen H."/>
            <person name="Zahm M."/>
            <person name="Klopp C."/>
            <person name="Cedric C."/>
            <person name="Louis A."/>
            <person name="Berthelot C."/>
            <person name="Parey E."/>
            <person name="Roest Crollius H."/>
            <person name="Montfort J."/>
            <person name="Robinson-Rechavi M."/>
            <person name="Bucao C."/>
            <person name="Bouchez O."/>
            <person name="Gislard M."/>
            <person name="Lluch J."/>
            <person name="Milhes M."/>
            <person name="Lampietro C."/>
            <person name="Lopez Roques C."/>
            <person name="Donnadieu C."/>
            <person name="Braasch I."/>
            <person name="Desvignes T."/>
            <person name="Postlethwait J."/>
            <person name="Bobe J."/>
            <person name="Guiguen Y."/>
            <person name="Dirks R."/>
        </authorList>
    </citation>
    <scope>NUCLEOTIDE SEQUENCE</scope>
    <source>
        <strain evidence="3">Tag_6206</strain>
        <tissue evidence="3">Liver</tissue>
    </source>
</reference>
<feature type="compositionally biased region" description="Polar residues" evidence="1">
    <location>
        <begin position="105"/>
        <end position="115"/>
    </location>
</feature>
<comment type="caution">
    <text evidence="3">The sequence shown here is derived from an EMBL/GenBank/DDBJ whole genome shotgun (WGS) entry which is preliminary data.</text>
</comment>
<dbReference type="AlphaFoldDB" id="A0A9D3RTK9"/>
<gene>
    <name evidence="3" type="ORF">ANANG_G00178020</name>
</gene>
<dbReference type="Proteomes" id="UP001044222">
    <property type="component" value="Chromosome 9"/>
</dbReference>
<feature type="signal peptide" evidence="2">
    <location>
        <begin position="1"/>
        <end position="29"/>
    </location>
</feature>
<feature type="compositionally biased region" description="Basic and acidic residues" evidence="1">
    <location>
        <begin position="32"/>
        <end position="46"/>
    </location>
</feature>
<organism evidence="3 4">
    <name type="scientific">Anguilla anguilla</name>
    <name type="common">European freshwater eel</name>
    <name type="synonym">Muraena anguilla</name>
    <dbReference type="NCBI Taxonomy" id="7936"/>
    <lineage>
        <taxon>Eukaryota</taxon>
        <taxon>Metazoa</taxon>
        <taxon>Chordata</taxon>
        <taxon>Craniata</taxon>
        <taxon>Vertebrata</taxon>
        <taxon>Euteleostomi</taxon>
        <taxon>Actinopterygii</taxon>
        <taxon>Neopterygii</taxon>
        <taxon>Teleostei</taxon>
        <taxon>Anguilliformes</taxon>
        <taxon>Anguillidae</taxon>
        <taxon>Anguilla</taxon>
    </lineage>
</organism>
<dbReference type="GO" id="GO:0050776">
    <property type="term" value="P:regulation of immune response"/>
    <property type="evidence" value="ECO:0007669"/>
    <property type="project" value="InterPro"/>
</dbReference>
<dbReference type="PANTHER" id="PTHR32023:SF2">
    <property type="entry name" value="PILR ALPHA-ASSOCIATED NEURAL PROTEIN"/>
    <property type="match status" value="1"/>
</dbReference>
<evidence type="ECO:0000256" key="1">
    <source>
        <dbReference type="SAM" id="MobiDB-lite"/>
    </source>
</evidence>
<proteinExistence type="predicted"/>
<dbReference type="GO" id="GO:0016020">
    <property type="term" value="C:membrane"/>
    <property type="evidence" value="ECO:0007669"/>
    <property type="project" value="TreeGrafter"/>
</dbReference>
<feature type="chain" id="PRO_5038986402" description="PILR alpha-associated neural protein-like" evidence="2">
    <location>
        <begin position="30"/>
        <end position="220"/>
    </location>
</feature>
<evidence type="ECO:0000256" key="2">
    <source>
        <dbReference type="SAM" id="SignalP"/>
    </source>
</evidence>
<feature type="region of interest" description="Disordered" evidence="1">
    <location>
        <begin position="32"/>
        <end position="60"/>
    </location>
</feature>
<dbReference type="OrthoDB" id="9934112at2759"/>
<accession>A0A9D3RTK9</accession>
<dbReference type="OMA" id="RPSTCHC"/>
<dbReference type="EMBL" id="JAFIRN010000009">
    <property type="protein sequence ID" value="KAG5842475.1"/>
    <property type="molecule type" value="Genomic_DNA"/>
</dbReference>
<keyword evidence="2" id="KW-0732">Signal</keyword>
<feature type="compositionally biased region" description="Basic and acidic residues" evidence="1">
    <location>
        <begin position="119"/>
        <end position="137"/>
    </location>
</feature>